<dbReference type="KEGG" id="qsa:O6P43_018708"/>
<dbReference type="AlphaFoldDB" id="A0AAD7PJW6"/>
<proteinExistence type="predicted"/>
<evidence type="ECO:0000313" key="1">
    <source>
        <dbReference type="EMBL" id="KAJ7957897.1"/>
    </source>
</evidence>
<reference evidence="1" key="1">
    <citation type="journal article" date="2023" name="Science">
        <title>Elucidation of the pathway for biosynthesis of saponin adjuvants from the soapbark tree.</title>
        <authorList>
            <person name="Reed J."/>
            <person name="Orme A."/>
            <person name="El-Demerdash A."/>
            <person name="Owen C."/>
            <person name="Martin L.B.B."/>
            <person name="Misra R.C."/>
            <person name="Kikuchi S."/>
            <person name="Rejzek M."/>
            <person name="Martin A.C."/>
            <person name="Harkess A."/>
            <person name="Leebens-Mack J."/>
            <person name="Louveau T."/>
            <person name="Stephenson M.J."/>
            <person name="Osbourn A."/>
        </authorList>
    </citation>
    <scope>NUCLEOTIDE SEQUENCE</scope>
    <source>
        <strain evidence="1">S10</strain>
    </source>
</reference>
<sequence length="422" mass="46425">MEPVGKVFDNLKGFAKSSQDFVDNLIHRRERSARRNPIEILKRLQREAFSDLMKLRDRQDKVERVLSFYKPSRGGPFQEATTLFKGQVDILGALLMMDNSDEQNLETISRAGIKTGVDSRFTFETTFGQKDTLVAEFVSSNKGRDYLSDVSGSPLSLEKVKYMANISNWLSAVAIPMGAQCRDVGNTSNSNHVAKGLTDFSSFEPPLLNLHNGSAIGITVKKSNIIASLAQFISGLGIQSESNSTGNCSSLFGQVVCQFPRGIKLSLLGLHQVPLSFSQHINLGALTVPVFSTRHQAPERVVEAYPPHLGTKTRASTGYIALMLETELDDITRIGGWIEMNKTNSKHLQWAVTMSDVSEDSLGWGLSLSGMIGDSTSRDHFQAESYVKFNLGSRFSLKPGLAYVTDGNSKVGALMLRSNWCL</sequence>
<comment type="caution">
    <text evidence="1">The sequence shown here is derived from an EMBL/GenBank/DDBJ whole genome shotgun (WGS) entry which is preliminary data.</text>
</comment>
<accession>A0AAD7PJW6</accession>
<dbReference type="PANTHER" id="PTHR35097">
    <property type="entry name" value="GDSL ESTERASE/LIPASE"/>
    <property type="match status" value="1"/>
</dbReference>
<dbReference type="PANTHER" id="PTHR35097:SF1">
    <property type="entry name" value="GDSL ESTERASE_LIPASE"/>
    <property type="match status" value="1"/>
</dbReference>
<name>A0AAD7PJW6_QUISA</name>
<dbReference type="Proteomes" id="UP001163823">
    <property type="component" value="Chromosome 8"/>
</dbReference>
<dbReference type="EMBL" id="JARAOO010000008">
    <property type="protein sequence ID" value="KAJ7957897.1"/>
    <property type="molecule type" value="Genomic_DNA"/>
</dbReference>
<evidence type="ECO:0000313" key="2">
    <source>
        <dbReference type="Proteomes" id="UP001163823"/>
    </source>
</evidence>
<gene>
    <name evidence="1" type="ORF">O6P43_018708</name>
</gene>
<protein>
    <submittedName>
        <fullName evidence="1">GDSL esterase/lipase</fullName>
    </submittedName>
</protein>
<organism evidence="1 2">
    <name type="scientific">Quillaja saponaria</name>
    <name type="common">Soap bark tree</name>
    <dbReference type="NCBI Taxonomy" id="32244"/>
    <lineage>
        <taxon>Eukaryota</taxon>
        <taxon>Viridiplantae</taxon>
        <taxon>Streptophyta</taxon>
        <taxon>Embryophyta</taxon>
        <taxon>Tracheophyta</taxon>
        <taxon>Spermatophyta</taxon>
        <taxon>Magnoliopsida</taxon>
        <taxon>eudicotyledons</taxon>
        <taxon>Gunneridae</taxon>
        <taxon>Pentapetalae</taxon>
        <taxon>rosids</taxon>
        <taxon>fabids</taxon>
        <taxon>Fabales</taxon>
        <taxon>Quillajaceae</taxon>
        <taxon>Quillaja</taxon>
    </lineage>
</organism>
<keyword evidence="2" id="KW-1185">Reference proteome</keyword>